<dbReference type="GeneID" id="4315790"/>
<evidence type="ECO:0000313" key="3">
    <source>
        <dbReference type="Proteomes" id="UP000007963"/>
    </source>
</evidence>
<sequence length="491" mass="54773">MLEAARRTEASENGNLNTSQQIIEIVAMNLDALKSSAYLDHGRMQSLEIQYYMIRIHLAWYQGRPDIADHLYSQLPRTTQKGDQFTIMEMTYKIGDLALSSDQYDTAVKWSERALRACEAWADNGQKQTQPSDQKLLILHQYARATLNCNEASSGESTQTVLGALERKFTNSVLHSAIGTMDLASSTVNVPRALLEGMNKLLIERLLPSCNKELTEAAVVSFIWSLTVSEDCPTSVLDILDESMKVLDSAEIGTISETATEACLLAIWKHVDREISRKNYLVAGNWCHFVLGHGIFLLTSDTKEKFMRSVFHKDTNSYVNLDQKTDCLCIEIWRNVQGTLYLNTLFNQVEGGCSYLVACTFAALKHGDIRLAAKCLGMTTKKYYDCRSEGCEVAKLLQYLLCFLTERLDSLQGGESLLTQTLSILETALVEVDCAEQKTILSCLDASFTADKAHSIALKALKSSQVDLTVRFLDLSIQVTTYLAPIREAVS</sequence>
<evidence type="ECO:0000256" key="1">
    <source>
        <dbReference type="ARBA" id="ARBA00023254"/>
    </source>
</evidence>
<dbReference type="PANTHER" id="PTHR40375:SF2">
    <property type="entry name" value="SPORULATION-SPECIFIC PROTEIN 22"/>
    <property type="match status" value="1"/>
</dbReference>
<dbReference type="AlphaFoldDB" id="Q0CYR7"/>
<dbReference type="RefSeq" id="XP_001208532.1">
    <property type="nucleotide sequence ID" value="XM_001208532.1"/>
</dbReference>
<dbReference type="VEuPathDB" id="FungiDB:ATEG_01167"/>
<dbReference type="STRING" id="341663.Q0CYR7"/>
<dbReference type="Proteomes" id="UP000007963">
    <property type="component" value="Unassembled WGS sequence"/>
</dbReference>
<evidence type="ECO:0000313" key="2">
    <source>
        <dbReference type="EMBL" id="EAU37924.1"/>
    </source>
</evidence>
<dbReference type="OrthoDB" id="65716at2759"/>
<dbReference type="InterPro" id="IPR039057">
    <property type="entry name" value="Spo22/ZIP4"/>
</dbReference>
<dbReference type="GO" id="GO:0051321">
    <property type="term" value="P:meiotic cell cycle"/>
    <property type="evidence" value="ECO:0007669"/>
    <property type="project" value="UniProtKB-KW"/>
</dbReference>
<dbReference type="GO" id="GO:0090173">
    <property type="term" value="P:regulation of synaptonemal complex assembly"/>
    <property type="evidence" value="ECO:0007669"/>
    <property type="project" value="InterPro"/>
</dbReference>
<dbReference type="PANTHER" id="PTHR40375">
    <property type="entry name" value="SPORULATION-SPECIFIC PROTEIN 22"/>
    <property type="match status" value="1"/>
</dbReference>
<keyword evidence="1" id="KW-0469">Meiosis</keyword>
<dbReference type="HOGENOM" id="CLU_555445_0_0_1"/>
<dbReference type="Pfam" id="PF08631">
    <property type="entry name" value="SPO22"/>
    <property type="match status" value="2"/>
</dbReference>
<evidence type="ECO:0008006" key="4">
    <source>
        <dbReference type="Google" id="ProtNLM"/>
    </source>
</evidence>
<reference evidence="3" key="1">
    <citation type="submission" date="2005-09" db="EMBL/GenBank/DDBJ databases">
        <title>Annotation of the Aspergillus terreus NIH2624 genome.</title>
        <authorList>
            <person name="Birren B.W."/>
            <person name="Lander E.S."/>
            <person name="Galagan J.E."/>
            <person name="Nusbaum C."/>
            <person name="Devon K."/>
            <person name="Henn M."/>
            <person name="Ma L.-J."/>
            <person name="Jaffe D.B."/>
            <person name="Butler J."/>
            <person name="Alvarez P."/>
            <person name="Gnerre S."/>
            <person name="Grabherr M."/>
            <person name="Kleber M."/>
            <person name="Mauceli E.W."/>
            <person name="Brockman W."/>
            <person name="Rounsley S."/>
            <person name="Young S.K."/>
            <person name="LaButti K."/>
            <person name="Pushparaj V."/>
            <person name="DeCaprio D."/>
            <person name="Crawford M."/>
            <person name="Koehrsen M."/>
            <person name="Engels R."/>
            <person name="Montgomery P."/>
            <person name="Pearson M."/>
            <person name="Howarth C."/>
            <person name="Larson L."/>
            <person name="Luoma S."/>
            <person name="White J."/>
            <person name="Alvarado L."/>
            <person name="Kodira C.D."/>
            <person name="Zeng Q."/>
            <person name="Oleary S."/>
            <person name="Yandava C."/>
            <person name="Denning D.W."/>
            <person name="Nierman W.C."/>
            <person name="Milne T."/>
            <person name="Madden K."/>
        </authorList>
    </citation>
    <scope>NUCLEOTIDE SEQUENCE [LARGE SCALE GENOMIC DNA]</scope>
    <source>
        <strain evidence="3">NIH 2624 / FGSC A1156</strain>
    </source>
</reference>
<dbReference type="EMBL" id="CH476595">
    <property type="protein sequence ID" value="EAU37924.1"/>
    <property type="molecule type" value="Genomic_DNA"/>
</dbReference>
<gene>
    <name evidence="2" type="ORF">ATEG_01167</name>
</gene>
<accession>Q0CYR7</accession>
<organism evidence="2 3">
    <name type="scientific">Aspergillus terreus (strain NIH 2624 / FGSC A1156)</name>
    <dbReference type="NCBI Taxonomy" id="341663"/>
    <lineage>
        <taxon>Eukaryota</taxon>
        <taxon>Fungi</taxon>
        <taxon>Dikarya</taxon>
        <taxon>Ascomycota</taxon>
        <taxon>Pezizomycotina</taxon>
        <taxon>Eurotiomycetes</taxon>
        <taxon>Eurotiomycetidae</taxon>
        <taxon>Eurotiales</taxon>
        <taxon>Aspergillaceae</taxon>
        <taxon>Aspergillus</taxon>
        <taxon>Aspergillus subgen. Circumdati</taxon>
    </lineage>
</organism>
<protein>
    <recommendedName>
        <fullName evidence="4">Protein ZIP4 homolog</fullName>
    </recommendedName>
</protein>
<name>Q0CYR7_ASPTN</name>
<proteinExistence type="predicted"/>
<dbReference type="InterPro" id="IPR013940">
    <property type="entry name" value="Spo22/ZIP4/TEX11"/>
</dbReference>